<keyword evidence="2" id="KW-0614">Plasmid</keyword>
<dbReference type="CDD" id="cd00009">
    <property type="entry name" value="AAA"/>
    <property type="match status" value="1"/>
</dbReference>
<evidence type="ECO:0000259" key="1">
    <source>
        <dbReference type="SMART" id="SM00382"/>
    </source>
</evidence>
<dbReference type="InterPro" id="IPR052026">
    <property type="entry name" value="ExeA_AAA_ATPase_DNA-bind"/>
</dbReference>
<reference evidence="2 3" key="1">
    <citation type="submission" date="2015-07" db="EMBL/GenBank/DDBJ databases">
        <authorList>
            <person name="Voget S."/>
            <person name="Dogs M."/>
            <person name="Brinkhoff T.H."/>
            <person name="Daniel R."/>
        </authorList>
    </citation>
    <scope>NUCLEOTIDE SEQUENCE [LARGE SCALE GENOMIC DNA]</scope>
    <source>
        <strain evidence="2 3">B14</strain>
        <plasmid evidence="2 3">pROLI127</plasmid>
    </source>
</reference>
<dbReference type="SUPFAM" id="SSF52540">
    <property type="entry name" value="P-loop containing nucleoside triphosphate hydrolases"/>
    <property type="match status" value="1"/>
</dbReference>
<evidence type="ECO:0000313" key="3">
    <source>
        <dbReference type="Proteomes" id="UP001318682"/>
    </source>
</evidence>
<dbReference type="Proteomes" id="UP001318682">
    <property type="component" value="Plasmid pROLI127"/>
</dbReference>
<dbReference type="InterPro" id="IPR049945">
    <property type="entry name" value="AAA_22"/>
</dbReference>
<sequence>MAAELYSAHFGFSERPFSLSPDPDFLFLSKAHARAFSVLEYGLMTHAPLTMLTGEVGMGKTMLLQALLRNIDEDITLGLVSNAQGDRGDLLRWVLNALDVALPQDTDYVSLFQHFQNFVVQEYAAGRHVVLIIDEAQNLGSEMLEELRMLTNINSGKDELLQIILAGQPELRTLIAQPQLRQFAQRVTATYHLNPFSRADSAAYIRHRLQQVGGTGDEITAAAISHIHHEAEGIPRSINKLCDLALVYAASAGNTVVGKPIVNELIRDGLILKPAPPLLVLTERVDTSEKAAE</sequence>
<proteinExistence type="predicted"/>
<evidence type="ECO:0000313" key="2">
    <source>
        <dbReference type="EMBL" id="WVX51416.1"/>
    </source>
</evidence>
<dbReference type="EMBL" id="CP143424">
    <property type="protein sequence ID" value="WVX51416.1"/>
    <property type="molecule type" value="Genomic_DNA"/>
</dbReference>
<dbReference type="RefSeq" id="WP_187431100.1">
    <property type="nucleotide sequence ID" value="NZ_CP143424.1"/>
</dbReference>
<keyword evidence="3" id="KW-1185">Reference proteome</keyword>
<dbReference type="Gene3D" id="3.40.50.300">
    <property type="entry name" value="P-loop containing nucleotide triphosphate hydrolases"/>
    <property type="match status" value="1"/>
</dbReference>
<dbReference type="InterPro" id="IPR003593">
    <property type="entry name" value="AAA+_ATPase"/>
</dbReference>
<protein>
    <recommendedName>
        <fullName evidence="1">AAA+ ATPase domain-containing protein</fullName>
    </recommendedName>
</protein>
<dbReference type="PANTHER" id="PTHR35894">
    <property type="entry name" value="GENERAL SECRETION PATHWAY PROTEIN A-RELATED"/>
    <property type="match status" value="1"/>
</dbReference>
<name>A0ABZ2C1P8_9RHOB</name>
<accession>A0ABZ2C1P8</accession>
<dbReference type="Pfam" id="PF13401">
    <property type="entry name" value="AAA_22"/>
    <property type="match status" value="1"/>
</dbReference>
<reference evidence="2 3" key="2">
    <citation type="submission" date="2024-01" db="EMBL/GenBank/DDBJ databases">
        <title>Roseobacter fucihabitans sp. nov., isolated from the brown alga Fucus spiralis.</title>
        <authorList>
            <person name="Hahnke S."/>
            <person name="Berger M."/>
            <person name="Schlingloff A."/>
            <person name="Athale I."/>
            <person name="Neumann-Schaal M."/>
            <person name="Adenaya A."/>
            <person name="Poehlein A."/>
            <person name="Daniel R."/>
            <person name="Pertersen J."/>
            <person name="Brinkhoff T."/>
        </authorList>
    </citation>
    <scope>NUCLEOTIDE SEQUENCE [LARGE SCALE GENOMIC DNA]</scope>
    <source>
        <strain evidence="2 3">B14</strain>
        <plasmid evidence="2 3">pROLI127</plasmid>
    </source>
</reference>
<organism evidence="2 3">
    <name type="scientific">Roseobacter fucihabitans</name>
    <dbReference type="NCBI Taxonomy" id="1537242"/>
    <lineage>
        <taxon>Bacteria</taxon>
        <taxon>Pseudomonadati</taxon>
        <taxon>Pseudomonadota</taxon>
        <taxon>Alphaproteobacteria</taxon>
        <taxon>Rhodobacterales</taxon>
        <taxon>Roseobacteraceae</taxon>
        <taxon>Roseobacter</taxon>
    </lineage>
</organism>
<feature type="domain" description="AAA+ ATPase" evidence="1">
    <location>
        <begin position="46"/>
        <end position="188"/>
    </location>
</feature>
<dbReference type="InterPro" id="IPR027417">
    <property type="entry name" value="P-loop_NTPase"/>
</dbReference>
<geneLocation type="plasmid" evidence="2 3">
    <name>pROLI127</name>
</geneLocation>
<dbReference type="SMART" id="SM00382">
    <property type="entry name" value="AAA"/>
    <property type="match status" value="1"/>
</dbReference>
<dbReference type="PANTHER" id="PTHR35894:SF1">
    <property type="entry name" value="PHOSPHORIBULOKINASE _ URIDINE KINASE FAMILY"/>
    <property type="match status" value="1"/>
</dbReference>
<gene>
    <name evidence="2" type="ORF">ROLI_045180</name>
</gene>